<organism evidence="1">
    <name type="scientific">uncultured Caudovirales phage</name>
    <dbReference type="NCBI Taxonomy" id="2100421"/>
    <lineage>
        <taxon>Viruses</taxon>
        <taxon>Duplodnaviria</taxon>
        <taxon>Heunggongvirae</taxon>
        <taxon>Uroviricota</taxon>
        <taxon>Caudoviricetes</taxon>
        <taxon>Peduoviridae</taxon>
        <taxon>Maltschvirus</taxon>
        <taxon>Maltschvirus maltsch</taxon>
    </lineage>
</organism>
<protein>
    <submittedName>
        <fullName evidence="1">Uncharacterized protein</fullName>
    </submittedName>
</protein>
<evidence type="ECO:0000313" key="1">
    <source>
        <dbReference type="EMBL" id="CAB5217876.1"/>
    </source>
</evidence>
<proteinExistence type="predicted"/>
<sequence length="429" mass="45585">MSEYLNNIRYKLVTTLDGSESLYLDDASSDIPKKILYSDFSSSISSISSGNIVFVQSKSDLPTAVSGVITLAANKTYFFTTIVDLTGDRLVCGANTTILGGSSENCVIKSTGLSSSTALITSVYSLPIRNITITHGTALNLDGDATTTALDWFGVNFTDCAVVGTIKDYTNFIMQDSAFLNSGGLTLDGTIGTVGFTQCLFDLASTTTGITIASTANITRRFRIIYSSFVTLSGETSLNVSASATISNERYILDTVNFSGGGTYITGVNETSNKSLFINCVGITNTAVNGQLYMQGNATATVVSASNTFYKVLGTTTASADNAKYTHTNNRLTNDAAISRKYLIQCSVSFTSGASHVCEFGFYDSKLGAVRTQSRTKATSNGGGRAENIHMACVVSHTLGDYLEIHCSNNTSAQNITVTEMNFVITEIK</sequence>
<gene>
    <name evidence="1" type="ORF">UFOVP206_28</name>
</gene>
<name>A0A6J7WJH8_9CAUD</name>
<reference evidence="1" key="1">
    <citation type="submission" date="2020-05" db="EMBL/GenBank/DDBJ databases">
        <authorList>
            <person name="Chiriac C."/>
            <person name="Salcher M."/>
            <person name="Ghai R."/>
            <person name="Kavagutti S V."/>
        </authorList>
    </citation>
    <scope>NUCLEOTIDE SEQUENCE</scope>
</reference>
<accession>A0A6J7WJH8</accession>
<dbReference type="EMBL" id="LR798250">
    <property type="protein sequence ID" value="CAB5217876.1"/>
    <property type="molecule type" value="Genomic_DNA"/>
</dbReference>